<dbReference type="EMBL" id="PFBW01000170">
    <property type="protein sequence ID" value="PIR77182.1"/>
    <property type="molecule type" value="Genomic_DNA"/>
</dbReference>
<feature type="compositionally biased region" description="Polar residues" evidence="2">
    <location>
        <begin position="1"/>
        <end position="19"/>
    </location>
</feature>
<evidence type="ECO:0000313" key="3">
    <source>
        <dbReference type="EMBL" id="PIR77182.1"/>
    </source>
</evidence>
<feature type="region of interest" description="Disordered" evidence="2">
    <location>
        <begin position="1"/>
        <end position="21"/>
    </location>
</feature>
<feature type="compositionally biased region" description="Basic residues" evidence="2">
    <location>
        <begin position="133"/>
        <end position="142"/>
    </location>
</feature>
<dbReference type="AlphaFoldDB" id="A0A2M6P0C4"/>
<evidence type="ECO:0000313" key="4">
    <source>
        <dbReference type="Proteomes" id="UP000228528"/>
    </source>
</evidence>
<comment type="caution">
    <text evidence="3">The sequence shown here is derived from an EMBL/GenBank/DDBJ whole genome shotgun (WGS) entry which is preliminary data.</text>
</comment>
<dbReference type="InterPro" id="IPR007607">
    <property type="entry name" value="BacA/B"/>
</dbReference>
<reference evidence="4" key="1">
    <citation type="submission" date="2017-09" db="EMBL/GenBank/DDBJ databases">
        <title>Depth-based differentiation of microbial function through sediment-hosted aquifers and enrichment of novel symbionts in the deep terrestrial subsurface.</title>
        <authorList>
            <person name="Probst A.J."/>
            <person name="Ladd B."/>
            <person name="Jarett J.K."/>
            <person name="Geller-Mcgrath D.E."/>
            <person name="Sieber C.M.K."/>
            <person name="Emerson J.B."/>
            <person name="Anantharaman K."/>
            <person name="Thomas B.C."/>
            <person name="Malmstrom R."/>
            <person name="Stieglmeier M."/>
            <person name="Klingl A."/>
            <person name="Woyke T."/>
            <person name="Ryan C.M."/>
            <person name="Banfield J.F."/>
        </authorList>
    </citation>
    <scope>NUCLEOTIDE SEQUENCE [LARGE SCALE GENOMIC DNA]</scope>
</reference>
<feature type="region of interest" description="Disordered" evidence="2">
    <location>
        <begin position="128"/>
        <end position="166"/>
    </location>
</feature>
<organism evidence="3 4">
    <name type="scientific">Candidatus Magasanikbacteria bacterium CG10_big_fil_rev_8_21_14_0_10_38_6</name>
    <dbReference type="NCBI Taxonomy" id="1974647"/>
    <lineage>
        <taxon>Bacteria</taxon>
        <taxon>Candidatus Magasanikiibacteriota</taxon>
    </lineage>
</organism>
<accession>A0A2M6P0C4</accession>
<feature type="compositionally biased region" description="Acidic residues" evidence="2">
    <location>
        <begin position="147"/>
        <end position="166"/>
    </location>
</feature>
<dbReference type="PANTHER" id="PTHR35024">
    <property type="entry name" value="HYPOTHETICAL CYTOSOLIC PROTEIN"/>
    <property type="match status" value="1"/>
</dbReference>
<protein>
    <recommendedName>
        <fullName evidence="5">Cell shape determination protein CcmA</fullName>
    </recommendedName>
</protein>
<dbReference type="Pfam" id="PF04519">
    <property type="entry name" value="Bactofilin"/>
    <property type="match status" value="1"/>
</dbReference>
<dbReference type="PANTHER" id="PTHR35024:SF4">
    <property type="entry name" value="POLYMER-FORMING CYTOSKELETAL PROTEIN"/>
    <property type="match status" value="1"/>
</dbReference>
<name>A0A2M6P0C4_9BACT</name>
<comment type="similarity">
    <text evidence="1">Belongs to the bactofilin family.</text>
</comment>
<sequence>MFQRPSPNIALSQQDNSHVSPDEVETVVGPSVHVEGDFSSEGNILVKGMVSGNVQTSRLLTVESGAKITANVKAGNAVISGEIKGNVRVSDRLELTETARISGDISCVILAVEPGALIVGKVSMEGMTPEKKRTTKSRRRLTKLVDDTDDDTNMEDEFSEEDSIDA</sequence>
<evidence type="ECO:0000256" key="1">
    <source>
        <dbReference type="ARBA" id="ARBA00044755"/>
    </source>
</evidence>
<dbReference type="Proteomes" id="UP000228528">
    <property type="component" value="Unassembled WGS sequence"/>
</dbReference>
<evidence type="ECO:0008006" key="5">
    <source>
        <dbReference type="Google" id="ProtNLM"/>
    </source>
</evidence>
<proteinExistence type="inferred from homology"/>
<evidence type="ECO:0000256" key="2">
    <source>
        <dbReference type="SAM" id="MobiDB-lite"/>
    </source>
</evidence>
<gene>
    <name evidence="3" type="ORF">COU30_03875</name>
</gene>